<gene>
    <name evidence="8" type="ORF">ABC969_02560</name>
</gene>
<comment type="subcellular location">
    <subcellularLocation>
        <location evidence="1">Cell membrane</location>
        <topology evidence="1">Multi-pass membrane protein</topology>
    </subcellularLocation>
</comment>
<dbReference type="Proteomes" id="UP001404104">
    <property type="component" value="Unassembled WGS sequence"/>
</dbReference>
<keyword evidence="4 6" id="KW-1133">Transmembrane helix</keyword>
<feature type="transmembrane region" description="Helical" evidence="6">
    <location>
        <begin position="406"/>
        <end position="424"/>
    </location>
</feature>
<keyword evidence="2" id="KW-1003">Cell membrane</keyword>
<feature type="transmembrane region" description="Helical" evidence="6">
    <location>
        <begin position="483"/>
        <end position="500"/>
    </location>
</feature>
<accession>A0ABU9XSE3</accession>
<evidence type="ECO:0000256" key="5">
    <source>
        <dbReference type="ARBA" id="ARBA00023136"/>
    </source>
</evidence>
<comment type="caution">
    <text evidence="8">The sequence shown here is derived from an EMBL/GenBank/DDBJ whole genome shotgun (WGS) entry which is preliminary data.</text>
</comment>
<evidence type="ECO:0000313" key="9">
    <source>
        <dbReference type="Proteomes" id="UP001404104"/>
    </source>
</evidence>
<evidence type="ECO:0000259" key="7">
    <source>
        <dbReference type="Pfam" id="PF02687"/>
    </source>
</evidence>
<evidence type="ECO:0000256" key="2">
    <source>
        <dbReference type="ARBA" id="ARBA00022475"/>
    </source>
</evidence>
<dbReference type="Pfam" id="PF02687">
    <property type="entry name" value="FtsX"/>
    <property type="match status" value="2"/>
</dbReference>
<keyword evidence="9" id="KW-1185">Reference proteome</keyword>
<proteinExistence type="predicted"/>
<dbReference type="InterPro" id="IPR003838">
    <property type="entry name" value="ABC3_permease_C"/>
</dbReference>
<feature type="transmembrane region" description="Helical" evidence="6">
    <location>
        <begin position="265"/>
        <end position="291"/>
    </location>
</feature>
<dbReference type="EMBL" id="JBDIMF010000001">
    <property type="protein sequence ID" value="MEN2785299.1"/>
    <property type="molecule type" value="Genomic_DNA"/>
</dbReference>
<keyword evidence="5 6" id="KW-0472">Membrane</keyword>
<feature type="transmembrane region" description="Helical" evidence="6">
    <location>
        <begin position="360"/>
        <end position="385"/>
    </location>
</feature>
<protein>
    <submittedName>
        <fullName evidence="8">FtsX-like permease family protein</fullName>
    </submittedName>
</protein>
<feature type="domain" description="ABC3 transporter permease C-terminal" evidence="7">
    <location>
        <begin position="725"/>
        <end position="833"/>
    </location>
</feature>
<organism evidence="8 9">
    <name type="scientific">Sphingomonas qilianensis</name>
    <dbReference type="NCBI Taxonomy" id="1736690"/>
    <lineage>
        <taxon>Bacteria</taxon>
        <taxon>Pseudomonadati</taxon>
        <taxon>Pseudomonadota</taxon>
        <taxon>Alphaproteobacteria</taxon>
        <taxon>Sphingomonadales</taxon>
        <taxon>Sphingomonadaceae</taxon>
        <taxon>Sphingomonas</taxon>
    </lineage>
</organism>
<feature type="transmembrane region" description="Helical" evidence="6">
    <location>
        <begin position="716"/>
        <end position="742"/>
    </location>
</feature>
<evidence type="ECO:0000256" key="4">
    <source>
        <dbReference type="ARBA" id="ARBA00022989"/>
    </source>
</evidence>
<evidence type="ECO:0000256" key="1">
    <source>
        <dbReference type="ARBA" id="ARBA00004651"/>
    </source>
</evidence>
<feature type="transmembrane region" description="Helical" evidence="6">
    <location>
        <begin position="806"/>
        <end position="832"/>
    </location>
</feature>
<evidence type="ECO:0000256" key="3">
    <source>
        <dbReference type="ARBA" id="ARBA00022692"/>
    </source>
</evidence>
<reference evidence="8 9" key="1">
    <citation type="submission" date="2024-05" db="EMBL/GenBank/DDBJ databases">
        <authorList>
            <person name="Liu Q."/>
            <person name="Xin Y.-H."/>
        </authorList>
    </citation>
    <scope>NUCLEOTIDE SEQUENCE [LARGE SCALE GENOMIC DNA]</scope>
    <source>
        <strain evidence="8 9">CGMCC 1.15349</strain>
    </source>
</reference>
<sequence>MSDWRMAWRLARRELDLKFRGLRLLLACLFLGVGALAAIGSLTQAIERELAARGALILGGDVEFAVSQRSAAADERAAMAALGTVSETASMQATAVGGSAAEPLIVPIELKAVDARYPLYGQLTLQLASQNRTFSGNGRINNAGTVWIAPALAERLALKPGGRFKIGSAGFTIGGIIDNEPDRLGEGFTLGPVAIVTTEGLARTGLIQPGSMYTAKYRVKLTNAAAPRASMARFMERFPTGGWVAKASDRAAPSAARFVDRMGQFLMLVALSALVIAGIGVGNGVTSYLASRRGSIAALKVLGATSGTIARIYILQIGAVALLGILAGLLAGVVAVPAIVALAGDVLPVAPRFAIEWLPLALAAAYGLLIAFAFTAPPLVAAGTIPAAGLLRGVFDQRRAPWRRTVPWMGGAGLAVVALALLTAEQPGLTAGFLAAVAATLLLLAGFGWLVRRGAAALPRARRPLLRLAVAALHRPGARTGTLVVALGLGLTLFVLLAAIRTSIEANIDRTVPQRAPALFALDVPPDREAEFRRVITQAAPQAAIATVPALRGTITGYGTTRVAELKTVPEGAWALRGERGITYSATLPEASELTAGRWWPKDYAGPPLVSLDERLGTALDLKLGDPISYSLLGVERTARIASFRRINWDTLGFNYVMVFSPNAISDAPHNLAATIDLPPGAEGKVMRALLKPFPSVSVIEVRGVIGQVRDIVSQMAAAITAATSVAVFAGIAVLIGAIAAAREARTYDSVILRTLGATRAQVLASQALEYAFLSAALAVLALALGLGGAWYVVVELFEFEWLPDYGAVAATLAIGVASVMTLGLLGAWPILSVRPARALRQL</sequence>
<keyword evidence="3 6" id="KW-0812">Transmembrane</keyword>
<dbReference type="RefSeq" id="WP_345862747.1">
    <property type="nucleotide sequence ID" value="NZ_JBDIMF010000001.1"/>
</dbReference>
<feature type="transmembrane region" description="Helical" evidence="6">
    <location>
        <begin position="430"/>
        <end position="451"/>
    </location>
</feature>
<feature type="transmembrane region" description="Helical" evidence="6">
    <location>
        <begin position="771"/>
        <end position="794"/>
    </location>
</feature>
<dbReference type="PANTHER" id="PTHR30287:SF1">
    <property type="entry name" value="INNER MEMBRANE PROTEIN"/>
    <property type="match status" value="1"/>
</dbReference>
<dbReference type="PANTHER" id="PTHR30287">
    <property type="entry name" value="MEMBRANE COMPONENT OF PREDICTED ABC SUPERFAMILY METABOLITE UPTAKE TRANSPORTER"/>
    <property type="match status" value="1"/>
</dbReference>
<dbReference type="InterPro" id="IPR038766">
    <property type="entry name" value="Membrane_comp_ABC_pdt"/>
</dbReference>
<evidence type="ECO:0000256" key="6">
    <source>
        <dbReference type="SAM" id="Phobius"/>
    </source>
</evidence>
<name>A0ABU9XSE3_9SPHN</name>
<feature type="transmembrane region" description="Helical" evidence="6">
    <location>
        <begin position="312"/>
        <end position="340"/>
    </location>
</feature>
<feature type="domain" description="ABC3 transporter permease C-terminal" evidence="7">
    <location>
        <begin position="268"/>
        <end position="383"/>
    </location>
</feature>
<evidence type="ECO:0000313" key="8">
    <source>
        <dbReference type="EMBL" id="MEN2785299.1"/>
    </source>
</evidence>